<dbReference type="InterPro" id="IPR008210">
    <property type="entry name" value="PEP_carboxykinase_N"/>
</dbReference>
<feature type="compositionally biased region" description="Basic and acidic residues" evidence="10">
    <location>
        <begin position="66"/>
        <end position="83"/>
    </location>
</feature>
<dbReference type="Gene3D" id="3.90.228.20">
    <property type="match status" value="1"/>
</dbReference>
<dbReference type="Gene3D" id="3.40.449.10">
    <property type="entry name" value="Phosphoenolpyruvate Carboxykinase, domain 1"/>
    <property type="match status" value="1"/>
</dbReference>
<dbReference type="NCBIfam" id="NF006820">
    <property type="entry name" value="PRK09344.1-2"/>
    <property type="match status" value="1"/>
</dbReference>
<evidence type="ECO:0000256" key="9">
    <source>
        <dbReference type="ARBA" id="ARBA00047371"/>
    </source>
</evidence>
<organism evidence="11 12">
    <name type="scientific">Dunaliella salina</name>
    <name type="common">Green alga</name>
    <name type="synonym">Protococcus salinus</name>
    <dbReference type="NCBI Taxonomy" id="3046"/>
    <lineage>
        <taxon>Eukaryota</taxon>
        <taxon>Viridiplantae</taxon>
        <taxon>Chlorophyta</taxon>
        <taxon>core chlorophytes</taxon>
        <taxon>Chlorophyceae</taxon>
        <taxon>CS clade</taxon>
        <taxon>Chlamydomonadales</taxon>
        <taxon>Dunaliellaceae</taxon>
        <taxon>Dunaliella</taxon>
    </lineage>
</organism>
<keyword evidence="5" id="KW-0547">Nucleotide-binding</keyword>
<dbReference type="NCBIfam" id="TIGR00224">
    <property type="entry name" value="pckA"/>
    <property type="match status" value="1"/>
</dbReference>
<dbReference type="InterPro" id="IPR001272">
    <property type="entry name" value="PEP_carboxykinase_ATP"/>
</dbReference>
<name>A0ABQ7FZS2_DUNSA</name>
<evidence type="ECO:0000256" key="6">
    <source>
        <dbReference type="ARBA" id="ARBA00022793"/>
    </source>
</evidence>
<evidence type="ECO:0000313" key="11">
    <source>
        <dbReference type="EMBL" id="KAF5827858.1"/>
    </source>
</evidence>
<accession>A0ABQ7FZS2</accession>
<proteinExistence type="inferred from homology"/>
<evidence type="ECO:0000313" key="12">
    <source>
        <dbReference type="Proteomes" id="UP000815325"/>
    </source>
</evidence>
<evidence type="ECO:0000256" key="4">
    <source>
        <dbReference type="ARBA" id="ARBA00022432"/>
    </source>
</evidence>
<dbReference type="CDD" id="cd00484">
    <property type="entry name" value="PEPCK_ATP"/>
    <property type="match status" value="1"/>
</dbReference>
<keyword evidence="7" id="KW-0067">ATP-binding</keyword>
<keyword evidence="4" id="KW-0312">Gluconeogenesis</keyword>
<dbReference type="PANTHER" id="PTHR30031">
    <property type="entry name" value="PHOSPHOENOLPYRUVATE CARBOXYKINASE ATP"/>
    <property type="match status" value="1"/>
</dbReference>
<evidence type="ECO:0000256" key="7">
    <source>
        <dbReference type="ARBA" id="ARBA00022840"/>
    </source>
</evidence>
<dbReference type="EC" id="4.1.1.49" evidence="3"/>
<dbReference type="Gene3D" id="2.170.8.10">
    <property type="entry name" value="Phosphoenolpyruvate Carboxykinase, domain 2"/>
    <property type="match status" value="1"/>
</dbReference>
<evidence type="ECO:0000256" key="1">
    <source>
        <dbReference type="ARBA" id="ARBA00004742"/>
    </source>
</evidence>
<dbReference type="Proteomes" id="UP000815325">
    <property type="component" value="Unassembled WGS sequence"/>
</dbReference>
<keyword evidence="6" id="KW-0210">Decarboxylase</keyword>
<evidence type="ECO:0000256" key="2">
    <source>
        <dbReference type="ARBA" id="ARBA00006052"/>
    </source>
</evidence>
<dbReference type="NCBIfam" id="NF006821">
    <property type="entry name" value="PRK09344.1-3"/>
    <property type="match status" value="1"/>
</dbReference>
<dbReference type="HAMAP" id="MF_00453">
    <property type="entry name" value="PEPCK_ATP"/>
    <property type="match status" value="1"/>
</dbReference>
<reference evidence="11" key="1">
    <citation type="submission" date="2017-08" db="EMBL/GenBank/DDBJ databases">
        <authorList>
            <person name="Polle J.E."/>
            <person name="Barry K."/>
            <person name="Cushman J."/>
            <person name="Schmutz J."/>
            <person name="Tran D."/>
            <person name="Hathwaick L.T."/>
            <person name="Yim W.C."/>
            <person name="Jenkins J."/>
            <person name="Mckie-Krisberg Z.M."/>
            <person name="Prochnik S."/>
            <person name="Lindquist E."/>
            <person name="Dockter R.B."/>
            <person name="Adam C."/>
            <person name="Molina H."/>
            <person name="Bunkerborg J."/>
            <person name="Jin E."/>
            <person name="Buchheim M."/>
            <person name="Magnuson J."/>
        </authorList>
    </citation>
    <scope>NUCLEOTIDE SEQUENCE</scope>
    <source>
        <strain evidence="11">CCAP 19/18</strain>
    </source>
</reference>
<dbReference type="Pfam" id="PF01293">
    <property type="entry name" value="PEPCK_ATP"/>
    <property type="match status" value="1"/>
</dbReference>
<protein>
    <recommendedName>
        <fullName evidence="3">phosphoenolpyruvate carboxykinase (ATP)</fullName>
        <ecNumber evidence="3">4.1.1.49</ecNumber>
    </recommendedName>
</protein>
<keyword evidence="12" id="KW-1185">Reference proteome</keyword>
<evidence type="ECO:0000256" key="10">
    <source>
        <dbReference type="SAM" id="MobiDB-lite"/>
    </source>
</evidence>
<comment type="pathway">
    <text evidence="1">Carbohydrate biosynthesis; gluconeogenesis.</text>
</comment>
<comment type="similarity">
    <text evidence="2">Belongs to the phosphoenolpyruvate carboxykinase (ATP) family.</text>
</comment>
<comment type="caution">
    <text evidence="11">The sequence shown here is derived from an EMBL/GenBank/DDBJ whole genome shotgun (WGS) entry which is preliminary data.</text>
</comment>
<feature type="region of interest" description="Disordered" evidence="10">
    <location>
        <begin position="56"/>
        <end position="83"/>
    </location>
</feature>
<keyword evidence="8" id="KW-0456">Lyase</keyword>
<dbReference type="PIRSF" id="PIRSF006294">
    <property type="entry name" value="PEP_crbxkin"/>
    <property type="match status" value="1"/>
</dbReference>
<evidence type="ECO:0000256" key="3">
    <source>
        <dbReference type="ARBA" id="ARBA00012363"/>
    </source>
</evidence>
<dbReference type="SUPFAM" id="SSF53795">
    <property type="entry name" value="PEP carboxykinase-like"/>
    <property type="match status" value="1"/>
</dbReference>
<dbReference type="PANTHER" id="PTHR30031:SF0">
    <property type="entry name" value="PHOSPHOENOLPYRUVATE CARBOXYKINASE (ATP)"/>
    <property type="match status" value="1"/>
</dbReference>
<comment type="catalytic activity">
    <reaction evidence="9">
        <text>oxaloacetate + ATP = phosphoenolpyruvate + ADP + CO2</text>
        <dbReference type="Rhea" id="RHEA:18617"/>
        <dbReference type="ChEBI" id="CHEBI:16452"/>
        <dbReference type="ChEBI" id="CHEBI:16526"/>
        <dbReference type="ChEBI" id="CHEBI:30616"/>
        <dbReference type="ChEBI" id="CHEBI:58702"/>
        <dbReference type="ChEBI" id="CHEBI:456216"/>
        <dbReference type="EC" id="4.1.1.49"/>
    </reaction>
</comment>
<evidence type="ECO:0000256" key="5">
    <source>
        <dbReference type="ARBA" id="ARBA00022741"/>
    </source>
</evidence>
<sequence length="556" mass="61289">MRNPCEQSQANPEFLLACEHAKAAGLKPRICYRNLAVPQLYEMALKHEHDTALVSSGALAASSGEKTGRSPKDKRVMREPQTEKEVWWGQGSPNFPMDERAFLLNRARAVDYLNFIDAIFVFDGYANWDVEARTKIRVVCARPYHALFMHNMLIRPTPEELKDFGEPDFVIYNSGPFPANRYTSYMTSSTSVDLSLTHRELVILGTSYAGEMKKGVFTIMHYLMPKRNILSLHSGCNIGKAGDVTLFFGLSGTGKTTLSTDGARPLIGDDEHCWGSKGVFNIEGGCYAKTIGLQEAKEPEIYKAIRFGAILENVVFDRRTRVVDFNSGAITENTRASYPIDFIDNACIPCVGPHPKNVILLCCDAFGVLPPVSHLSLEQAMYMFVSGYTAKIAGTEMGVKEPEATFSACFGAAFLMWHPMKYAAMLAERMQAHGTTAWLINTGWTGGGFGVGTRMSLPHTRAIVDAIHSGDLAEAEMTTTPIFNLSIPTACPGVPSTVLQPELSWPDRAKFHDTLEHLAKLFMQNFSTFLDGDRYVGPEMAARMIAGGPQLSSFAK</sequence>
<dbReference type="EMBL" id="MU070411">
    <property type="protein sequence ID" value="KAF5827858.1"/>
    <property type="molecule type" value="Genomic_DNA"/>
</dbReference>
<evidence type="ECO:0000256" key="8">
    <source>
        <dbReference type="ARBA" id="ARBA00023239"/>
    </source>
</evidence>
<dbReference type="InterPro" id="IPR013035">
    <property type="entry name" value="PEP_carboxykinase_C"/>
</dbReference>
<gene>
    <name evidence="11" type="ORF">DUNSADRAFT_18613</name>
</gene>
<dbReference type="SUPFAM" id="SSF68923">
    <property type="entry name" value="PEP carboxykinase N-terminal domain"/>
    <property type="match status" value="1"/>
</dbReference>